<dbReference type="Proteomes" id="UP001629113">
    <property type="component" value="Unassembled WGS sequence"/>
</dbReference>
<feature type="transmembrane region" description="Helical" evidence="6">
    <location>
        <begin position="264"/>
        <end position="284"/>
    </location>
</feature>
<evidence type="ECO:0000313" key="8">
    <source>
        <dbReference type="EMBL" id="KAL3418233.1"/>
    </source>
</evidence>
<feature type="transmembrane region" description="Helical" evidence="6">
    <location>
        <begin position="69"/>
        <end position="89"/>
    </location>
</feature>
<feature type="transmembrane region" description="Helical" evidence="6">
    <location>
        <begin position="291"/>
        <end position="311"/>
    </location>
</feature>
<proteinExistence type="predicted"/>
<name>A0ABR4P4J0_9HELO</name>
<comment type="caution">
    <text evidence="8">The sequence shown here is derived from an EMBL/GenBank/DDBJ whole genome shotgun (WGS) entry which is preliminary data.</text>
</comment>
<evidence type="ECO:0000313" key="9">
    <source>
        <dbReference type="Proteomes" id="UP001629113"/>
    </source>
</evidence>
<dbReference type="SUPFAM" id="SSF103473">
    <property type="entry name" value="MFS general substrate transporter"/>
    <property type="match status" value="1"/>
</dbReference>
<feature type="transmembrane region" description="Helical" evidence="6">
    <location>
        <begin position="227"/>
        <end position="252"/>
    </location>
</feature>
<dbReference type="PROSITE" id="PS50850">
    <property type="entry name" value="MFS"/>
    <property type="match status" value="1"/>
</dbReference>
<keyword evidence="2" id="KW-0813">Transport</keyword>
<evidence type="ECO:0000256" key="5">
    <source>
        <dbReference type="ARBA" id="ARBA00023136"/>
    </source>
</evidence>
<feature type="transmembrane region" description="Helical" evidence="6">
    <location>
        <begin position="380"/>
        <end position="405"/>
    </location>
</feature>
<feature type="transmembrane region" description="Helical" evidence="6">
    <location>
        <begin position="317"/>
        <end position="339"/>
    </location>
</feature>
<dbReference type="InterPro" id="IPR020846">
    <property type="entry name" value="MFS_dom"/>
</dbReference>
<comment type="subcellular location">
    <subcellularLocation>
        <location evidence="1">Membrane</location>
        <topology evidence="1">Multi-pass membrane protein</topology>
    </subcellularLocation>
</comment>
<dbReference type="EMBL" id="JBFCZG010000009">
    <property type="protein sequence ID" value="KAL3418233.1"/>
    <property type="molecule type" value="Genomic_DNA"/>
</dbReference>
<gene>
    <name evidence="8" type="ORF">PVAG01_09949</name>
</gene>
<keyword evidence="3 6" id="KW-0812">Transmembrane</keyword>
<sequence length="439" mass="47873">MGVIDRSLNKIQTLICHKYANVMGMTKDANLKGNEFSWMATAFFLPFAVAEIPQGILLQRYPVPRVLGVNVMLWGVTVACTAACSSFGALLAVRIILGALEAVISPALVLITSTWYQRAESSSRYGIWYCGLGGGQIIGGLLSFAFQHIIVSSFEGWRVMFVVVGILNMVIGFGVVFYLPIKPQETSFLSEEEKVIVLARLAINLDGMQDKTTKRSQVLDAFGDPQIWLLCLVTIFCALPSGIITTFSATLIRNFGYNSKQAALLNIPSGFVSILSTMFAMTVVARGFSRWLSIVALVIPVIIGGALMSFLDKRNQGGLLTGIYLINCITPILAVVYSWVGTNIAGYTKKITANGMIAAAFAIANVIGPQTFQAHDVPQYILAKITILVVSVLAVISAVLLRVLLGFHNKGKDIMPGHLDEFVSSDITDKENKRFRYMY</sequence>
<dbReference type="PANTHER" id="PTHR43791">
    <property type="entry name" value="PERMEASE-RELATED"/>
    <property type="match status" value="1"/>
</dbReference>
<evidence type="ECO:0000259" key="7">
    <source>
        <dbReference type="PROSITE" id="PS50850"/>
    </source>
</evidence>
<dbReference type="Gene3D" id="1.20.1250.20">
    <property type="entry name" value="MFS general substrate transporter like domains"/>
    <property type="match status" value="2"/>
</dbReference>
<dbReference type="Pfam" id="PF07690">
    <property type="entry name" value="MFS_1"/>
    <property type="match status" value="1"/>
</dbReference>
<dbReference type="InterPro" id="IPR011701">
    <property type="entry name" value="MFS"/>
</dbReference>
<feature type="transmembrane region" description="Helical" evidence="6">
    <location>
        <begin position="156"/>
        <end position="179"/>
    </location>
</feature>
<dbReference type="InterPro" id="IPR036259">
    <property type="entry name" value="MFS_trans_sf"/>
</dbReference>
<evidence type="ECO:0000256" key="6">
    <source>
        <dbReference type="SAM" id="Phobius"/>
    </source>
</evidence>
<accession>A0ABR4P4J0</accession>
<evidence type="ECO:0000256" key="2">
    <source>
        <dbReference type="ARBA" id="ARBA00022448"/>
    </source>
</evidence>
<organism evidence="8 9">
    <name type="scientific">Phlyctema vagabunda</name>
    <dbReference type="NCBI Taxonomy" id="108571"/>
    <lineage>
        <taxon>Eukaryota</taxon>
        <taxon>Fungi</taxon>
        <taxon>Dikarya</taxon>
        <taxon>Ascomycota</taxon>
        <taxon>Pezizomycotina</taxon>
        <taxon>Leotiomycetes</taxon>
        <taxon>Helotiales</taxon>
        <taxon>Dermateaceae</taxon>
        <taxon>Phlyctema</taxon>
    </lineage>
</organism>
<evidence type="ECO:0000256" key="1">
    <source>
        <dbReference type="ARBA" id="ARBA00004141"/>
    </source>
</evidence>
<keyword evidence="5 6" id="KW-0472">Membrane</keyword>
<dbReference type="PANTHER" id="PTHR43791:SF40">
    <property type="entry name" value="THIAMINE PATHWAY TRANSPORTER THI73"/>
    <property type="match status" value="1"/>
</dbReference>
<protein>
    <submittedName>
        <fullName evidence="8">Major facilitator superfamily transporter</fullName>
    </submittedName>
</protein>
<feature type="domain" description="Major facilitator superfamily (MFS) profile" evidence="7">
    <location>
        <begin position="1"/>
        <end position="409"/>
    </location>
</feature>
<evidence type="ECO:0000256" key="3">
    <source>
        <dbReference type="ARBA" id="ARBA00022692"/>
    </source>
</evidence>
<feature type="transmembrane region" description="Helical" evidence="6">
    <location>
        <begin position="95"/>
        <end position="116"/>
    </location>
</feature>
<keyword evidence="4 6" id="KW-1133">Transmembrane helix</keyword>
<reference evidence="8 9" key="1">
    <citation type="submission" date="2024-06" db="EMBL/GenBank/DDBJ databases">
        <title>Complete genome of Phlyctema vagabunda strain 19-DSS-EL-015.</title>
        <authorList>
            <person name="Fiorenzani C."/>
        </authorList>
    </citation>
    <scope>NUCLEOTIDE SEQUENCE [LARGE SCALE GENOMIC DNA]</scope>
    <source>
        <strain evidence="8 9">19-DSS-EL-015</strain>
    </source>
</reference>
<feature type="transmembrane region" description="Helical" evidence="6">
    <location>
        <begin position="36"/>
        <end position="57"/>
    </location>
</feature>
<evidence type="ECO:0000256" key="4">
    <source>
        <dbReference type="ARBA" id="ARBA00022989"/>
    </source>
</evidence>
<feature type="transmembrane region" description="Helical" evidence="6">
    <location>
        <begin position="128"/>
        <end position="150"/>
    </location>
</feature>
<keyword evidence="9" id="KW-1185">Reference proteome</keyword>